<evidence type="ECO:0000313" key="3">
    <source>
        <dbReference type="EMBL" id="RKJ99085.1"/>
    </source>
</evidence>
<dbReference type="InterPro" id="IPR005064">
    <property type="entry name" value="BUG"/>
</dbReference>
<comment type="caution">
    <text evidence="3">The sequence shown here is derived from an EMBL/GenBank/DDBJ whole genome shotgun (WGS) entry which is preliminary data.</text>
</comment>
<dbReference type="RefSeq" id="WP_094435655.1">
    <property type="nucleotide sequence ID" value="NZ_AP024172.1"/>
</dbReference>
<proteinExistence type="inferred from homology"/>
<dbReference type="Gene3D" id="3.40.190.150">
    <property type="entry name" value="Bordetella uptake gene, domain 1"/>
    <property type="match status" value="1"/>
</dbReference>
<comment type="similarity">
    <text evidence="1">Belongs to the UPF0065 (bug) family.</text>
</comment>
<dbReference type="CDD" id="cd13578">
    <property type="entry name" value="PBP2_Bug27"/>
    <property type="match status" value="1"/>
</dbReference>
<organism evidence="3 4">
    <name type="scientific">Alicycliphilus denitrificans</name>
    <dbReference type="NCBI Taxonomy" id="179636"/>
    <lineage>
        <taxon>Bacteria</taxon>
        <taxon>Pseudomonadati</taxon>
        <taxon>Pseudomonadota</taxon>
        <taxon>Betaproteobacteria</taxon>
        <taxon>Burkholderiales</taxon>
        <taxon>Comamonadaceae</taxon>
        <taxon>Alicycliphilus</taxon>
    </lineage>
</organism>
<evidence type="ECO:0000256" key="2">
    <source>
        <dbReference type="SAM" id="SignalP"/>
    </source>
</evidence>
<dbReference type="Pfam" id="PF03401">
    <property type="entry name" value="TctC"/>
    <property type="match status" value="1"/>
</dbReference>
<dbReference type="SUPFAM" id="SSF53850">
    <property type="entry name" value="Periplasmic binding protein-like II"/>
    <property type="match status" value="1"/>
</dbReference>
<dbReference type="AlphaFoldDB" id="A0A3R7FHQ7"/>
<evidence type="ECO:0000313" key="4">
    <source>
        <dbReference type="Proteomes" id="UP000216225"/>
    </source>
</evidence>
<feature type="signal peptide" evidence="2">
    <location>
        <begin position="1"/>
        <end position="25"/>
    </location>
</feature>
<keyword evidence="2" id="KW-0732">Signal</keyword>
<sequence>MLARTLSRSLCAAALGLAAATGALAQAAYPAKPIRLIVPFPPGGGTDMIARTVAQKVADQNKWSVIVDNRPGAGGNLGVDAAAKAAPDGYTLVMGQTSNLAINPTLYPRLPYDPLKDLVPVALVSSSPIVMAAPANTPFKTFADVVAAAKKQPDGITLGYSGNGTVAHLAGELAENAAGIKLRHIPYKGAAQAMTDLVSGQIDLYMSSVPTLLGQVRNGKLRPIVVTSLKRSAQLPDTPSLAESGYRGFDAVTWFGVLAPAGTPAAIVQQLNKAINEALKQPEVAEKLRSEGGDVLGGTPEQFDQLLRAEVPRWGKIVKDSGASLD</sequence>
<dbReference type="InterPro" id="IPR042100">
    <property type="entry name" value="Bug_dom1"/>
</dbReference>
<dbReference type="Gene3D" id="3.40.190.10">
    <property type="entry name" value="Periplasmic binding protein-like II"/>
    <property type="match status" value="1"/>
</dbReference>
<dbReference type="PIRSF" id="PIRSF017082">
    <property type="entry name" value="YflP"/>
    <property type="match status" value="1"/>
</dbReference>
<protein>
    <submittedName>
        <fullName evidence="3">Tripartite tricarboxylate transporter substrate binding protein</fullName>
    </submittedName>
</protein>
<dbReference type="PANTHER" id="PTHR42928">
    <property type="entry name" value="TRICARBOXYLATE-BINDING PROTEIN"/>
    <property type="match status" value="1"/>
</dbReference>
<dbReference type="PANTHER" id="PTHR42928:SF5">
    <property type="entry name" value="BLR1237 PROTEIN"/>
    <property type="match status" value="1"/>
</dbReference>
<reference evidence="3 4" key="1">
    <citation type="submission" date="2018-09" db="EMBL/GenBank/DDBJ databases">
        <title>Genome comparison of Alicycliphilus sp. BQ1, a polyurethanolytic bacterium, with its closest phylogenetic relatives Alicycliphilus denitrificans BC and K601, unable to attack polyurethane.</title>
        <authorList>
            <person name="Loza-Tavera H."/>
            <person name="Lozano L."/>
            <person name="Cevallos M."/>
            <person name="Maya-Lucas O."/>
            <person name="Garcia-Mena J."/>
            <person name="Hernandez J."/>
        </authorList>
    </citation>
    <scope>NUCLEOTIDE SEQUENCE [LARGE SCALE GENOMIC DNA]</scope>
    <source>
        <strain evidence="3 4">BQ1</strain>
    </source>
</reference>
<evidence type="ECO:0000256" key="1">
    <source>
        <dbReference type="ARBA" id="ARBA00006987"/>
    </source>
</evidence>
<dbReference type="EMBL" id="NKDB02000001">
    <property type="protein sequence ID" value="RKJ99085.1"/>
    <property type="molecule type" value="Genomic_DNA"/>
</dbReference>
<gene>
    <name evidence="3" type="ORF">CE154_004915</name>
</gene>
<feature type="chain" id="PRO_5018631015" evidence="2">
    <location>
        <begin position="26"/>
        <end position="326"/>
    </location>
</feature>
<name>A0A3R7FHQ7_9BURK</name>
<dbReference type="Proteomes" id="UP000216225">
    <property type="component" value="Unassembled WGS sequence"/>
</dbReference>
<accession>A0A3R7FHQ7</accession>